<protein>
    <submittedName>
        <fullName evidence="1">Uncharacterized protein</fullName>
    </submittedName>
</protein>
<sequence>MRQAVQEVRGAIQRIDNPATGRIFAFDHAGFLAEEAIAGTGFHQPVANGFFGATISAADKVAGAFHRSLQIFDFAEILDQRASSRARNFDHNVQISAADSHHALQSNKSLGVRPVL</sequence>
<dbReference type="KEGG" id="kvl:KVU_1752"/>
<accession>F9Y3H1</accession>
<organism evidence="1 2">
    <name type="scientific">Ketogulonicigenium vulgare (strain WSH-001)</name>
    <dbReference type="NCBI Taxonomy" id="759362"/>
    <lineage>
        <taxon>Bacteria</taxon>
        <taxon>Pseudomonadati</taxon>
        <taxon>Pseudomonadota</taxon>
        <taxon>Alphaproteobacteria</taxon>
        <taxon>Rhodobacterales</taxon>
        <taxon>Roseobacteraceae</taxon>
        <taxon>Ketogulonicigenium</taxon>
    </lineage>
</organism>
<gene>
    <name evidence="1" type="ordered locus">KVU_1752</name>
</gene>
<keyword evidence="2" id="KW-1185">Reference proteome</keyword>
<dbReference type="Proteomes" id="UP000000692">
    <property type="component" value="Chromosome"/>
</dbReference>
<name>F9Y3H1_KETVW</name>
<dbReference type="HOGENOM" id="CLU_2093548_0_0_5"/>
<proteinExistence type="predicted"/>
<evidence type="ECO:0000313" key="1">
    <source>
        <dbReference type="EMBL" id="AEM41591.1"/>
    </source>
</evidence>
<dbReference type="AlphaFoldDB" id="F9Y3H1"/>
<dbReference type="EMBL" id="CP002018">
    <property type="protein sequence ID" value="AEM41591.1"/>
    <property type="molecule type" value="Genomic_DNA"/>
</dbReference>
<reference evidence="1 2" key="1">
    <citation type="journal article" date="2011" name="J. Bacteriol.">
        <title>Complete genome sequence of the industrial strain Ketogulonicigenium vulgare WSH-001.</title>
        <authorList>
            <person name="Liu L."/>
            <person name="Li Y."/>
            <person name="Zhang J."/>
            <person name="Zhou Z."/>
            <person name="Liu J."/>
            <person name="Li X."/>
            <person name="Zhou J."/>
            <person name="Du G."/>
            <person name="Wang L."/>
            <person name="Chen J."/>
        </authorList>
    </citation>
    <scope>NUCLEOTIDE SEQUENCE [LARGE SCALE GENOMIC DNA]</scope>
    <source>
        <strain evidence="1 2">WSH-001</strain>
    </source>
</reference>
<evidence type="ECO:0000313" key="2">
    <source>
        <dbReference type="Proteomes" id="UP000000692"/>
    </source>
</evidence>